<evidence type="ECO:0000259" key="1">
    <source>
        <dbReference type="Pfam" id="PF01208"/>
    </source>
</evidence>
<dbReference type="GO" id="GO:0006779">
    <property type="term" value="P:porphyrin-containing compound biosynthetic process"/>
    <property type="evidence" value="ECO:0007669"/>
    <property type="project" value="InterPro"/>
</dbReference>
<dbReference type="InterPro" id="IPR038071">
    <property type="entry name" value="UROD/MetE-like_sf"/>
</dbReference>
<dbReference type="GO" id="GO:0032259">
    <property type="term" value="P:methylation"/>
    <property type="evidence" value="ECO:0007669"/>
    <property type="project" value="UniProtKB-KW"/>
</dbReference>
<keyword evidence="2" id="KW-0808">Transferase</keyword>
<sequence>MSEEMTSLERCLATIRYEPHDRVPVDLHNFMMTVVGSKLPPEKLYQDGQVLGEAQVAAWKRFGHDMLLIENGTAALAEACGCEVNYAEDSAPRIEKPFLKDLSEISKLRKPDPSKSPLCRAVLDATRFVLDQIGDRVYVMGRADQGPFDLACMLAGTVPLMMEMRTGKNDDLIFQLLEYTTEAYLLYANMFKQMGCPGTSLGEALCSPDVISPTMYKKYGLPYGKKVVTALQSDDFFVAYHTCGNTTKIIGLMVETGAKILEFDYTCNKAAAKSATAGKATLLGPIDPSGVLHQGSIEDVETACREALEILAPDGGFILGPGCALPPTAPPEAIDKLIECAKTYGRY</sequence>
<dbReference type="InterPro" id="IPR052024">
    <property type="entry name" value="Methanogen_methyltrans"/>
</dbReference>
<dbReference type="Gene3D" id="3.20.20.210">
    <property type="match status" value="1"/>
</dbReference>
<dbReference type="OrthoDB" id="161361at2"/>
<name>A0A2U3KQG3_9BACT</name>
<gene>
    <name evidence="2" type="ORF">SBA1_400005</name>
</gene>
<dbReference type="Pfam" id="PF01208">
    <property type="entry name" value="URO-D"/>
    <property type="match status" value="1"/>
</dbReference>
<dbReference type="InterPro" id="IPR000257">
    <property type="entry name" value="Uroporphyrinogen_deCOase"/>
</dbReference>
<dbReference type="EMBL" id="OMOD01000134">
    <property type="protein sequence ID" value="SPF41860.1"/>
    <property type="molecule type" value="Genomic_DNA"/>
</dbReference>
<dbReference type="AlphaFoldDB" id="A0A2U3KQG3"/>
<reference evidence="3" key="1">
    <citation type="submission" date="2018-02" db="EMBL/GenBank/DDBJ databases">
        <authorList>
            <person name="Hausmann B."/>
        </authorList>
    </citation>
    <scope>NUCLEOTIDE SEQUENCE [LARGE SCALE GENOMIC DNA]</scope>
    <source>
        <strain evidence="3">Peat soil MAG SbA1</strain>
    </source>
</reference>
<dbReference type="Proteomes" id="UP000238701">
    <property type="component" value="Unassembled WGS sequence"/>
</dbReference>
<dbReference type="PANTHER" id="PTHR47099">
    <property type="entry name" value="METHYLCOBAMIDE:COM METHYLTRANSFERASE MTBA"/>
    <property type="match status" value="1"/>
</dbReference>
<proteinExistence type="predicted"/>
<dbReference type="GO" id="GO:0008168">
    <property type="term" value="F:methyltransferase activity"/>
    <property type="evidence" value="ECO:0007669"/>
    <property type="project" value="UniProtKB-KW"/>
</dbReference>
<feature type="domain" description="Uroporphyrinogen decarboxylase (URO-D)" evidence="1">
    <location>
        <begin position="7"/>
        <end position="344"/>
    </location>
</feature>
<organism evidence="2 3">
    <name type="scientific">Candidatus Sulfotelmatobacter kueseliae</name>
    <dbReference type="NCBI Taxonomy" id="2042962"/>
    <lineage>
        <taxon>Bacteria</taxon>
        <taxon>Pseudomonadati</taxon>
        <taxon>Acidobacteriota</taxon>
        <taxon>Terriglobia</taxon>
        <taxon>Terriglobales</taxon>
        <taxon>Candidatus Korobacteraceae</taxon>
        <taxon>Candidatus Sulfotelmatobacter</taxon>
    </lineage>
</organism>
<dbReference type="SUPFAM" id="SSF51726">
    <property type="entry name" value="UROD/MetE-like"/>
    <property type="match status" value="1"/>
</dbReference>
<dbReference type="CDD" id="cd03465">
    <property type="entry name" value="URO-D_like"/>
    <property type="match status" value="1"/>
</dbReference>
<evidence type="ECO:0000313" key="2">
    <source>
        <dbReference type="EMBL" id="SPF41860.1"/>
    </source>
</evidence>
<dbReference type="GO" id="GO:0004853">
    <property type="term" value="F:uroporphyrinogen decarboxylase activity"/>
    <property type="evidence" value="ECO:0007669"/>
    <property type="project" value="InterPro"/>
</dbReference>
<keyword evidence="2" id="KW-0489">Methyltransferase</keyword>
<accession>A0A2U3KQG3</accession>
<evidence type="ECO:0000313" key="3">
    <source>
        <dbReference type="Proteomes" id="UP000238701"/>
    </source>
</evidence>
<protein>
    <submittedName>
        <fullName evidence="2">Putative MtaA/CmuA family methyltransferase</fullName>
    </submittedName>
</protein>
<dbReference type="PANTHER" id="PTHR47099:SF1">
    <property type="entry name" value="METHYLCOBAMIDE:COM METHYLTRANSFERASE MTBA"/>
    <property type="match status" value="1"/>
</dbReference>